<reference evidence="11 12" key="1">
    <citation type="submission" date="2015-09" db="EMBL/GenBank/DDBJ databases">
        <title>Genome of Desulfovibrio dechloracetivorans BerOc1, a mercury methylating strain isolated from highly hydrocarbons and metals contaminated coastal sediments.</title>
        <authorList>
            <person name="Goni Urriza M."/>
            <person name="Gassie C."/>
            <person name="Bouchez O."/>
            <person name="Klopp C."/>
            <person name="Ranchou-Peyruse A."/>
            <person name="Remy G."/>
        </authorList>
    </citation>
    <scope>NUCLEOTIDE SEQUENCE [LARGE SCALE GENOMIC DNA]</scope>
    <source>
        <strain evidence="11 12">BerOc1</strain>
    </source>
</reference>
<evidence type="ECO:0000313" key="11">
    <source>
        <dbReference type="EMBL" id="OIQ51084.1"/>
    </source>
</evidence>
<keyword evidence="7 10" id="KW-0808">Transferase</keyword>
<comment type="catalytic activity">
    <reaction evidence="9 10">
        <text>a lipid X + a UDP-2-N,3-O-bis[(3R)-3-hydroxyacyl]-alpha-D-glucosamine = a lipid A disaccharide + UDP + H(+)</text>
        <dbReference type="Rhea" id="RHEA:67828"/>
        <dbReference type="ChEBI" id="CHEBI:15378"/>
        <dbReference type="ChEBI" id="CHEBI:58223"/>
        <dbReference type="ChEBI" id="CHEBI:137748"/>
        <dbReference type="ChEBI" id="CHEBI:176338"/>
        <dbReference type="ChEBI" id="CHEBI:176343"/>
        <dbReference type="EC" id="2.4.1.182"/>
    </reaction>
</comment>
<evidence type="ECO:0000256" key="5">
    <source>
        <dbReference type="ARBA" id="ARBA00022556"/>
    </source>
</evidence>
<protein>
    <recommendedName>
        <fullName evidence="3 10">Lipid-A-disaccharide synthase</fullName>
        <ecNumber evidence="2 10">2.4.1.182</ecNumber>
    </recommendedName>
</protein>
<dbReference type="GO" id="GO:0008915">
    <property type="term" value="F:lipid-A-disaccharide synthase activity"/>
    <property type="evidence" value="ECO:0007669"/>
    <property type="project" value="UniProtKB-UniRule"/>
</dbReference>
<evidence type="ECO:0000256" key="10">
    <source>
        <dbReference type="HAMAP-Rule" id="MF_00392"/>
    </source>
</evidence>
<dbReference type="GO" id="GO:0009245">
    <property type="term" value="P:lipid A biosynthetic process"/>
    <property type="evidence" value="ECO:0007669"/>
    <property type="project" value="UniProtKB-UniRule"/>
</dbReference>
<evidence type="ECO:0000256" key="7">
    <source>
        <dbReference type="ARBA" id="ARBA00022679"/>
    </source>
</evidence>
<keyword evidence="5 10" id="KW-0441">Lipid A biosynthesis</keyword>
<evidence type="ECO:0000256" key="9">
    <source>
        <dbReference type="ARBA" id="ARBA00048975"/>
    </source>
</evidence>
<dbReference type="UniPathway" id="UPA00973"/>
<dbReference type="InterPro" id="IPR003835">
    <property type="entry name" value="Glyco_trans_19"/>
</dbReference>
<sequence length="382" mass="42023">MQTGNPSGPIWFSVGEASGDLHGAELMKAFRAVDPDVPFTGMGGPAMEAEGLVPRHSMREISLVGITEILGGLPRILKLLGVIRKELAALRPRAIVLVDCPEFNFRIARMAKKLGIPVYYYISPQIWAWRSGRANFLRDFVRKVICILPFEKDFYAKYGMDVAYVGHPLMDVLPLDLLDGLPVRENRIGLLPGSRTKEVTSLLPVFAGAARRLAVDHPGLEYVLVRAPGMDESLLRSLWPEDIPVSFVSPAERYQVFRTCKLIMAASGTVTLETALIGTPVLVAYKVSPLSEMIGRMLINVRYVSLPNLILDREIYPEYIGRDASPENLARTARSWLDDPEAYGEIKNGLKVLRTMVGDPGAPGRAARIILDDLEALASASG</sequence>
<dbReference type="PANTHER" id="PTHR30372:SF4">
    <property type="entry name" value="LIPID-A-DISACCHARIDE SYNTHASE, MITOCHONDRIAL-RELATED"/>
    <property type="match status" value="1"/>
</dbReference>
<comment type="caution">
    <text evidence="11">The sequence shown here is derived from an EMBL/GenBank/DDBJ whole genome shotgun (WGS) entry which is preliminary data.</text>
</comment>
<organism evidence="11 12">
    <name type="scientific">Pseudodesulfovibrio hydrargyri</name>
    <dbReference type="NCBI Taxonomy" id="2125990"/>
    <lineage>
        <taxon>Bacteria</taxon>
        <taxon>Pseudomonadati</taxon>
        <taxon>Thermodesulfobacteriota</taxon>
        <taxon>Desulfovibrionia</taxon>
        <taxon>Desulfovibrionales</taxon>
        <taxon>Desulfovibrionaceae</taxon>
    </lineage>
</organism>
<keyword evidence="4 10" id="KW-0444">Lipid biosynthesis</keyword>
<evidence type="ECO:0000313" key="12">
    <source>
        <dbReference type="Proteomes" id="UP000181901"/>
    </source>
</evidence>
<evidence type="ECO:0000256" key="1">
    <source>
        <dbReference type="ARBA" id="ARBA00002056"/>
    </source>
</evidence>
<dbReference type="HAMAP" id="MF_00392">
    <property type="entry name" value="LpxB"/>
    <property type="match status" value="1"/>
</dbReference>
<accession>A0A1J5MZ30</accession>
<dbReference type="Pfam" id="PF02684">
    <property type="entry name" value="LpxB"/>
    <property type="match status" value="1"/>
</dbReference>
<name>A0A1J5MZ30_9BACT</name>
<evidence type="ECO:0000256" key="2">
    <source>
        <dbReference type="ARBA" id="ARBA00012687"/>
    </source>
</evidence>
<comment type="function">
    <text evidence="1 10">Condensation of UDP-2,3-diacylglucosamine and 2,3-diacylglucosamine-1-phosphate to form lipid A disaccharide, a precursor of lipid A, a phosphorylated glycolipid that anchors the lipopolysaccharide to the outer membrane of the cell.</text>
</comment>
<evidence type="ECO:0000256" key="8">
    <source>
        <dbReference type="ARBA" id="ARBA00023098"/>
    </source>
</evidence>
<dbReference type="SUPFAM" id="SSF53756">
    <property type="entry name" value="UDP-Glycosyltransferase/glycogen phosphorylase"/>
    <property type="match status" value="1"/>
</dbReference>
<dbReference type="EC" id="2.4.1.182" evidence="2 10"/>
<keyword evidence="8 10" id="KW-0443">Lipid metabolism</keyword>
<dbReference type="AlphaFoldDB" id="A0A1J5MZ30"/>
<proteinExistence type="inferred from homology"/>
<comment type="similarity">
    <text evidence="10">Belongs to the LpxB family.</text>
</comment>
<evidence type="ECO:0000256" key="4">
    <source>
        <dbReference type="ARBA" id="ARBA00022516"/>
    </source>
</evidence>
<dbReference type="GO" id="GO:0005543">
    <property type="term" value="F:phospholipid binding"/>
    <property type="evidence" value="ECO:0007669"/>
    <property type="project" value="TreeGrafter"/>
</dbReference>
<dbReference type="PANTHER" id="PTHR30372">
    <property type="entry name" value="LIPID-A-DISACCHARIDE SYNTHASE"/>
    <property type="match status" value="1"/>
</dbReference>
<keyword evidence="6 10" id="KW-0328">Glycosyltransferase</keyword>
<dbReference type="GO" id="GO:0016020">
    <property type="term" value="C:membrane"/>
    <property type="evidence" value="ECO:0007669"/>
    <property type="project" value="GOC"/>
</dbReference>
<comment type="pathway">
    <text evidence="10">Bacterial outer membrane biogenesis; LPS lipid A biosynthesis.</text>
</comment>
<keyword evidence="12" id="KW-1185">Reference proteome</keyword>
<gene>
    <name evidence="10 11" type="primary">lpxB</name>
    <name evidence="11" type="ORF">BerOc1_03029</name>
</gene>
<dbReference type="RefSeq" id="WP_071546469.1">
    <property type="nucleotide sequence ID" value="NZ_LKAQ01000004.1"/>
</dbReference>
<dbReference type="Proteomes" id="UP000181901">
    <property type="component" value="Unassembled WGS sequence"/>
</dbReference>
<evidence type="ECO:0000256" key="3">
    <source>
        <dbReference type="ARBA" id="ARBA00020902"/>
    </source>
</evidence>
<dbReference type="OrthoDB" id="9801642at2"/>
<evidence type="ECO:0000256" key="6">
    <source>
        <dbReference type="ARBA" id="ARBA00022676"/>
    </source>
</evidence>
<dbReference type="EMBL" id="LKAQ01000004">
    <property type="protein sequence ID" value="OIQ51084.1"/>
    <property type="molecule type" value="Genomic_DNA"/>
</dbReference>
<dbReference type="NCBIfam" id="TIGR00215">
    <property type="entry name" value="lpxB"/>
    <property type="match status" value="1"/>
</dbReference>